<gene>
    <name evidence="10" type="ORF">ACFO3O_16100</name>
</gene>
<feature type="domain" description="Mechanosensitive ion channel MscS" evidence="8">
    <location>
        <begin position="121"/>
        <end position="185"/>
    </location>
</feature>
<dbReference type="Gene3D" id="3.30.70.100">
    <property type="match status" value="1"/>
</dbReference>
<keyword evidence="4 7" id="KW-0812">Transmembrane</keyword>
<feature type="transmembrane region" description="Helical" evidence="7">
    <location>
        <begin position="72"/>
        <end position="93"/>
    </location>
</feature>
<accession>A0ABV9I0V9</accession>
<dbReference type="InterPro" id="IPR011066">
    <property type="entry name" value="MscS_channel_C_sf"/>
</dbReference>
<dbReference type="InterPro" id="IPR008910">
    <property type="entry name" value="MSC_TM_helix"/>
</dbReference>
<name>A0ABV9I0V9_9FLAO</name>
<keyword evidence="3" id="KW-1003">Cell membrane</keyword>
<dbReference type="Gene3D" id="1.10.287.1260">
    <property type="match status" value="1"/>
</dbReference>
<evidence type="ECO:0000259" key="8">
    <source>
        <dbReference type="Pfam" id="PF00924"/>
    </source>
</evidence>
<dbReference type="Gene3D" id="2.30.30.60">
    <property type="match status" value="1"/>
</dbReference>
<dbReference type="Pfam" id="PF00924">
    <property type="entry name" value="MS_channel_2nd"/>
    <property type="match status" value="1"/>
</dbReference>
<evidence type="ECO:0000313" key="11">
    <source>
        <dbReference type="Proteomes" id="UP001596043"/>
    </source>
</evidence>
<evidence type="ECO:0000259" key="9">
    <source>
        <dbReference type="Pfam" id="PF21082"/>
    </source>
</evidence>
<evidence type="ECO:0000256" key="3">
    <source>
        <dbReference type="ARBA" id="ARBA00022475"/>
    </source>
</evidence>
<dbReference type="SUPFAM" id="SSF50182">
    <property type="entry name" value="Sm-like ribonucleoproteins"/>
    <property type="match status" value="1"/>
</dbReference>
<dbReference type="SUPFAM" id="SSF82689">
    <property type="entry name" value="Mechanosensitive channel protein MscS (YggB), C-terminal domain"/>
    <property type="match status" value="1"/>
</dbReference>
<dbReference type="RefSeq" id="WP_379980646.1">
    <property type="nucleotide sequence ID" value="NZ_JBHSFV010000010.1"/>
</dbReference>
<evidence type="ECO:0000256" key="5">
    <source>
        <dbReference type="ARBA" id="ARBA00022989"/>
    </source>
</evidence>
<evidence type="ECO:0000256" key="4">
    <source>
        <dbReference type="ARBA" id="ARBA00022692"/>
    </source>
</evidence>
<dbReference type="Pfam" id="PF05552">
    <property type="entry name" value="MS_channel_1st_1"/>
    <property type="match status" value="1"/>
</dbReference>
<evidence type="ECO:0000313" key="10">
    <source>
        <dbReference type="EMBL" id="MFC4635433.1"/>
    </source>
</evidence>
<comment type="caution">
    <text evidence="10">The sequence shown here is derived from an EMBL/GenBank/DDBJ whole genome shotgun (WGS) entry which is preliminary data.</text>
</comment>
<evidence type="ECO:0000256" key="7">
    <source>
        <dbReference type="SAM" id="Phobius"/>
    </source>
</evidence>
<reference evidence="11" key="1">
    <citation type="journal article" date="2019" name="Int. J. Syst. Evol. Microbiol.">
        <title>The Global Catalogue of Microorganisms (GCM) 10K type strain sequencing project: providing services to taxonomists for standard genome sequencing and annotation.</title>
        <authorList>
            <consortium name="The Broad Institute Genomics Platform"/>
            <consortium name="The Broad Institute Genome Sequencing Center for Infectious Disease"/>
            <person name="Wu L."/>
            <person name="Ma J."/>
        </authorList>
    </citation>
    <scope>NUCLEOTIDE SEQUENCE [LARGE SCALE GENOMIC DNA]</scope>
    <source>
        <strain evidence="11">YJ-61-S</strain>
    </source>
</reference>
<keyword evidence="5 7" id="KW-1133">Transmembrane helix</keyword>
<evidence type="ECO:0000256" key="6">
    <source>
        <dbReference type="ARBA" id="ARBA00023136"/>
    </source>
</evidence>
<evidence type="ECO:0000256" key="1">
    <source>
        <dbReference type="ARBA" id="ARBA00004651"/>
    </source>
</evidence>
<comment type="subcellular location">
    <subcellularLocation>
        <location evidence="1">Cell membrane</location>
        <topology evidence="1">Multi-pass membrane protein</topology>
    </subcellularLocation>
</comment>
<proteinExistence type="inferred from homology"/>
<feature type="domain" description="Mechanosensitive ion channel MscS C-terminal" evidence="9">
    <location>
        <begin position="194"/>
        <end position="278"/>
    </location>
</feature>
<dbReference type="InterPro" id="IPR045275">
    <property type="entry name" value="MscS_archaea/bacteria_type"/>
</dbReference>
<dbReference type="Pfam" id="PF21082">
    <property type="entry name" value="MS_channel_3rd"/>
    <property type="match status" value="1"/>
</dbReference>
<dbReference type="PANTHER" id="PTHR30221:SF1">
    <property type="entry name" value="SMALL-CONDUCTANCE MECHANOSENSITIVE CHANNEL"/>
    <property type="match status" value="1"/>
</dbReference>
<sequence>MTTKTIKASFEKAIDKMLVKLESWLDTIVLNIPNIILAVFVFTLVIIISRYVNKLMKKLLSKTSLQLSMRRVISRFSAITIIALGLFLVLGILDLGKTLNTVLAGAGVLGLAVGLALQSALANTYSGIVLSYIKNIKNGDWIETNDFEGEVIDINFRATTLRQKDNNLVYIPNKLVVEGPVKNYSSTPQSRVILECGVAYGSNLKEVRSLTIRTIIDNFEVPETDEDVLFLYRGFGDSSINYEIRFWINSSSGLEVAKAKSEAMIFIKEAYDKANIEIPFPMRTLDLGNQLDRFMPSAKEENHLQDA</sequence>
<dbReference type="PANTHER" id="PTHR30221">
    <property type="entry name" value="SMALL-CONDUCTANCE MECHANOSENSITIVE CHANNEL"/>
    <property type="match status" value="1"/>
</dbReference>
<dbReference type="EMBL" id="JBHSFV010000010">
    <property type="protein sequence ID" value="MFC4635433.1"/>
    <property type="molecule type" value="Genomic_DNA"/>
</dbReference>
<dbReference type="InterPro" id="IPR049278">
    <property type="entry name" value="MS_channel_C"/>
</dbReference>
<dbReference type="InterPro" id="IPR023408">
    <property type="entry name" value="MscS_beta-dom_sf"/>
</dbReference>
<dbReference type="Proteomes" id="UP001596043">
    <property type="component" value="Unassembled WGS sequence"/>
</dbReference>
<comment type="similarity">
    <text evidence="2">Belongs to the MscS (TC 1.A.23) family.</text>
</comment>
<dbReference type="InterPro" id="IPR010920">
    <property type="entry name" value="LSM_dom_sf"/>
</dbReference>
<evidence type="ECO:0000256" key="2">
    <source>
        <dbReference type="ARBA" id="ARBA00008017"/>
    </source>
</evidence>
<keyword evidence="11" id="KW-1185">Reference proteome</keyword>
<protein>
    <submittedName>
        <fullName evidence="10">Mechanosensitive ion channel family protein</fullName>
    </submittedName>
</protein>
<dbReference type="InterPro" id="IPR006685">
    <property type="entry name" value="MscS_channel_2nd"/>
</dbReference>
<organism evidence="10 11">
    <name type="scientific">Dokdonia ponticola</name>
    <dbReference type="NCBI Taxonomy" id="2041041"/>
    <lineage>
        <taxon>Bacteria</taxon>
        <taxon>Pseudomonadati</taxon>
        <taxon>Bacteroidota</taxon>
        <taxon>Flavobacteriia</taxon>
        <taxon>Flavobacteriales</taxon>
        <taxon>Flavobacteriaceae</taxon>
        <taxon>Dokdonia</taxon>
    </lineage>
</organism>
<keyword evidence="6 7" id="KW-0472">Membrane</keyword>
<dbReference type="SUPFAM" id="SSF82861">
    <property type="entry name" value="Mechanosensitive channel protein MscS (YggB), transmembrane region"/>
    <property type="match status" value="1"/>
</dbReference>
<feature type="transmembrane region" description="Helical" evidence="7">
    <location>
        <begin position="28"/>
        <end position="52"/>
    </location>
</feature>
<dbReference type="InterPro" id="IPR011014">
    <property type="entry name" value="MscS_channel_TM-2"/>
</dbReference>